<dbReference type="InterPro" id="IPR006578">
    <property type="entry name" value="MADF-dom"/>
</dbReference>
<keyword evidence="3" id="KW-1185">Reference proteome</keyword>
<comment type="caution">
    <text evidence="2">The sequence shown here is derived from an EMBL/GenBank/DDBJ whole genome shotgun (WGS) entry which is preliminary data.</text>
</comment>
<proteinExistence type="predicted"/>
<evidence type="ECO:0000313" key="2">
    <source>
        <dbReference type="EMBL" id="KAF0717755.1"/>
    </source>
</evidence>
<dbReference type="PROSITE" id="PS51029">
    <property type="entry name" value="MADF"/>
    <property type="match status" value="1"/>
</dbReference>
<reference evidence="2 3" key="1">
    <citation type="submission" date="2019-08" db="EMBL/GenBank/DDBJ databases">
        <title>Whole genome of Aphis craccivora.</title>
        <authorList>
            <person name="Voronova N.V."/>
            <person name="Shulinski R.S."/>
            <person name="Bandarenka Y.V."/>
            <person name="Zhorov D.G."/>
            <person name="Warner D."/>
        </authorList>
    </citation>
    <scope>NUCLEOTIDE SEQUENCE [LARGE SCALE GENOMIC DNA]</scope>
    <source>
        <strain evidence="2">180601</strain>
        <tissue evidence="2">Whole Body</tissue>
    </source>
</reference>
<accession>A0A6G0W0K4</accession>
<dbReference type="AlphaFoldDB" id="A0A6G0W0K4"/>
<dbReference type="EMBL" id="VUJU01009769">
    <property type="protein sequence ID" value="KAF0717755.1"/>
    <property type="molecule type" value="Genomic_DNA"/>
</dbReference>
<dbReference type="PANTHER" id="PTHR21505:SF8">
    <property type="entry name" value="DPT-YFP REPRESSOR BY OVEREXPRESSION, ISOFORM D-RELATED"/>
    <property type="match status" value="1"/>
</dbReference>
<protein>
    <submittedName>
        <fullName evidence="2">L-cystine-binding protein tcyA</fullName>
    </submittedName>
</protein>
<name>A0A6G0W0K4_APHCR</name>
<evidence type="ECO:0000259" key="1">
    <source>
        <dbReference type="PROSITE" id="PS51029"/>
    </source>
</evidence>
<feature type="domain" description="MADF" evidence="1">
    <location>
        <begin position="17"/>
        <end position="108"/>
    </location>
</feature>
<dbReference type="SMART" id="SM00595">
    <property type="entry name" value="MADF"/>
    <property type="match status" value="1"/>
</dbReference>
<dbReference type="OrthoDB" id="6577442at2759"/>
<organism evidence="2 3">
    <name type="scientific">Aphis craccivora</name>
    <name type="common">Cowpea aphid</name>
    <dbReference type="NCBI Taxonomy" id="307492"/>
    <lineage>
        <taxon>Eukaryota</taxon>
        <taxon>Metazoa</taxon>
        <taxon>Ecdysozoa</taxon>
        <taxon>Arthropoda</taxon>
        <taxon>Hexapoda</taxon>
        <taxon>Insecta</taxon>
        <taxon>Pterygota</taxon>
        <taxon>Neoptera</taxon>
        <taxon>Paraneoptera</taxon>
        <taxon>Hemiptera</taxon>
        <taxon>Sternorrhyncha</taxon>
        <taxon>Aphidomorpha</taxon>
        <taxon>Aphidoidea</taxon>
        <taxon>Aphididae</taxon>
        <taxon>Aphidini</taxon>
        <taxon>Aphis</taxon>
        <taxon>Aphis</taxon>
    </lineage>
</organism>
<evidence type="ECO:0000313" key="3">
    <source>
        <dbReference type="Proteomes" id="UP000478052"/>
    </source>
</evidence>
<gene>
    <name evidence="2" type="ORF">FWK35_00025850</name>
</gene>
<dbReference type="Pfam" id="PF10545">
    <property type="entry name" value="MADF_DNA_bdg"/>
    <property type="match status" value="1"/>
</dbReference>
<dbReference type="PANTHER" id="PTHR21505">
    <property type="entry name" value="MADF DOMAIN-CONTAINING PROTEIN-RELATED"/>
    <property type="match status" value="1"/>
</dbReference>
<sequence length="108" mass="12617">MSGNKNVMKMNDEQTMNFINYYEKEEVLWNTKLQAYRNRDARVEAVKRVVSAMNIEGFGPNHVISKFKNLRSSYCQELKKIATSEKSGASVEDIYVPHVIWFSKMDLF</sequence>
<dbReference type="Proteomes" id="UP000478052">
    <property type="component" value="Unassembled WGS sequence"/>
</dbReference>